<keyword evidence="4" id="KW-1185">Reference proteome</keyword>
<feature type="transmembrane region" description="Helical" evidence="1">
    <location>
        <begin position="7"/>
        <end position="29"/>
    </location>
</feature>
<evidence type="ECO:0000313" key="4">
    <source>
        <dbReference type="Proteomes" id="UP000796880"/>
    </source>
</evidence>
<dbReference type="PANTHER" id="PTHR33976:SF2">
    <property type="entry name" value="GLYCOPROTEIN MEMBRANE GPI-ANCHORED"/>
    <property type="match status" value="1"/>
</dbReference>
<dbReference type="EMBL" id="VOIH02000002">
    <property type="protein sequence ID" value="KAF3454457.1"/>
    <property type="molecule type" value="Genomic_DNA"/>
</dbReference>
<protein>
    <recommendedName>
        <fullName evidence="2">Uncharacterized GPI-anchored protein At5g19230-like domain-containing protein</fullName>
    </recommendedName>
</protein>
<reference evidence="3" key="1">
    <citation type="submission" date="2020-03" db="EMBL/GenBank/DDBJ databases">
        <title>A high-quality chromosome-level genome assembly of a woody plant with both climbing and erect habits, Rhamnella rubrinervis.</title>
        <authorList>
            <person name="Lu Z."/>
            <person name="Yang Y."/>
            <person name="Zhu X."/>
            <person name="Sun Y."/>
        </authorList>
    </citation>
    <scope>NUCLEOTIDE SEQUENCE</scope>
    <source>
        <strain evidence="3">BYM</strain>
        <tissue evidence="3">Leaf</tissue>
    </source>
</reference>
<keyword evidence="1" id="KW-0812">Transmembrane</keyword>
<name>A0A8K0HKH3_9ROSA</name>
<dbReference type="InterPro" id="IPR045285">
    <property type="entry name" value="At5g19230-like"/>
</dbReference>
<dbReference type="Proteomes" id="UP000796880">
    <property type="component" value="Unassembled WGS sequence"/>
</dbReference>
<dbReference type="InterPro" id="IPR059083">
    <property type="entry name" value="At5g19230_dom"/>
</dbReference>
<sequence length="229" mass="25315">MRFPLHIYCVASYVITSRLFGSASIPAMASSKQTSLTILFDLFVLVCYGFLLTSSPVNCNDLEDTLFRDINTFRASSTYQLSAFERIKKADCFADKVADSLTDEPCSRAGDFENHPGTVPKLPDYNKLSKECHININTTRGGIILPTCIPKLEESLVLADYTKSYYKHYVLSSLYTGIGVGSKNQWVVVVFTTHDRHGSFNGTSAAFVLGLLRCVIGFFLGLFLVSALT</sequence>
<gene>
    <name evidence="3" type="ORF">FNV43_RR04904</name>
</gene>
<proteinExistence type="predicted"/>
<keyword evidence="1" id="KW-0472">Membrane</keyword>
<feature type="domain" description="Uncharacterized GPI-anchored protein At5g19230-like" evidence="2">
    <location>
        <begin position="63"/>
        <end position="190"/>
    </location>
</feature>
<organism evidence="3 4">
    <name type="scientific">Rhamnella rubrinervis</name>
    <dbReference type="NCBI Taxonomy" id="2594499"/>
    <lineage>
        <taxon>Eukaryota</taxon>
        <taxon>Viridiplantae</taxon>
        <taxon>Streptophyta</taxon>
        <taxon>Embryophyta</taxon>
        <taxon>Tracheophyta</taxon>
        <taxon>Spermatophyta</taxon>
        <taxon>Magnoliopsida</taxon>
        <taxon>eudicotyledons</taxon>
        <taxon>Gunneridae</taxon>
        <taxon>Pentapetalae</taxon>
        <taxon>rosids</taxon>
        <taxon>fabids</taxon>
        <taxon>Rosales</taxon>
        <taxon>Rhamnaceae</taxon>
        <taxon>rhamnoid group</taxon>
        <taxon>Rhamneae</taxon>
        <taxon>Rhamnella</taxon>
    </lineage>
</organism>
<dbReference type="OrthoDB" id="10459153at2759"/>
<accession>A0A8K0HKH3</accession>
<dbReference type="AlphaFoldDB" id="A0A8K0HKH3"/>
<comment type="caution">
    <text evidence="3">The sequence shown here is derived from an EMBL/GenBank/DDBJ whole genome shotgun (WGS) entry which is preliminary data.</text>
</comment>
<keyword evidence="1" id="KW-1133">Transmembrane helix</keyword>
<evidence type="ECO:0000259" key="2">
    <source>
        <dbReference type="Pfam" id="PF25884"/>
    </source>
</evidence>
<evidence type="ECO:0000313" key="3">
    <source>
        <dbReference type="EMBL" id="KAF3454457.1"/>
    </source>
</evidence>
<feature type="transmembrane region" description="Helical" evidence="1">
    <location>
        <begin position="206"/>
        <end position="228"/>
    </location>
</feature>
<dbReference type="Pfam" id="PF25884">
    <property type="entry name" value="At5g19230"/>
    <property type="match status" value="1"/>
</dbReference>
<feature type="transmembrane region" description="Helical" evidence="1">
    <location>
        <begin position="35"/>
        <end position="53"/>
    </location>
</feature>
<evidence type="ECO:0000256" key="1">
    <source>
        <dbReference type="SAM" id="Phobius"/>
    </source>
</evidence>
<dbReference type="PANTHER" id="PTHR33976">
    <property type="entry name" value="OS07G0645000 PROTEIN"/>
    <property type="match status" value="1"/>
</dbReference>